<dbReference type="EMBL" id="VNIP01000001">
    <property type="protein sequence ID" value="KAA1185581.1"/>
    <property type="molecule type" value="Genomic_DNA"/>
</dbReference>
<dbReference type="Proteomes" id="UP000323608">
    <property type="component" value="Unassembled WGS sequence"/>
</dbReference>
<protein>
    <submittedName>
        <fullName evidence="2">BA14K family protein</fullName>
    </submittedName>
</protein>
<comment type="caution">
    <text evidence="2">The sequence shown here is derived from an EMBL/GenBank/DDBJ whole genome shotgun (WGS) entry which is preliminary data.</text>
</comment>
<accession>A0A5B0WHC4</accession>
<proteinExistence type="predicted"/>
<name>A0A5B0WHC4_RHITR</name>
<gene>
    <name evidence="2" type="ORF">FP026_00765</name>
</gene>
<dbReference type="AlphaFoldDB" id="A0A5B0WHC4"/>
<feature type="signal peptide" evidence="1">
    <location>
        <begin position="1"/>
        <end position="24"/>
    </location>
</feature>
<evidence type="ECO:0000313" key="3">
    <source>
        <dbReference type="Proteomes" id="UP000323608"/>
    </source>
</evidence>
<keyword evidence="1" id="KW-0732">Signal</keyword>
<evidence type="ECO:0000256" key="1">
    <source>
        <dbReference type="SAM" id="SignalP"/>
    </source>
</evidence>
<organism evidence="2 3">
    <name type="scientific">Rhizobium tropici</name>
    <dbReference type="NCBI Taxonomy" id="398"/>
    <lineage>
        <taxon>Bacteria</taxon>
        <taxon>Pseudomonadati</taxon>
        <taxon>Pseudomonadota</taxon>
        <taxon>Alphaproteobacteria</taxon>
        <taxon>Hyphomicrobiales</taxon>
        <taxon>Rhizobiaceae</taxon>
        <taxon>Rhizobium/Agrobacterium group</taxon>
        <taxon>Rhizobium</taxon>
    </lineage>
</organism>
<feature type="chain" id="PRO_5022864859" evidence="1">
    <location>
        <begin position="25"/>
        <end position="146"/>
    </location>
</feature>
<reference evidence="2 3" key="1">
    <citation type="submission" date="2019-07" db="EMBL/GenBank/DDBJ databases">
        <title>The Draft Genome Sequence of Rhizobium tropici SARCC-755 Associated with Superior Nodulation on Pigeonpea (Cajanus cajan (L.) Millsp.).</title>
        <authorList>
            <person name="Bopape F.L."/>
            <person name="Hassen A.I."/>
            <person name="Swanevelder Z.H."/>
            <person name="Gwata E.T."/>
        </authorList>
    </citation>
    <scope>NUCLEOTIDE SEQUENCE [LARGE SCALE GENOMIC DNA]</scope>
    <source>
        <strain evidence="2 3">SARCC-755</strain>
    </source>
</reference>
<dbReference type="RefSeq" id="WP_149632745.1">
    <property type="nucleotide sequence ID" value="NZ_VNIP01000001.1"/>
</dbReference>
<evidence type="ECO:0000313" key="2">
    <source>
        <dbReference type="EMBL" id="KAA1185581.1"/>
    </source>
</evidence>
<sequence>MTVFGRIAPGCVLALGLLAQVGFAADFAAAASNSPKIVIPPRGTNSVICDSRGCFGFGERQFYTRPGQPLPITPPYTGGVNRYDAPRIQIPPRETYTPPRTVYPSPAQQRMRHQTWCAERYRTYNPGTDLYSTINRGFQPCRAPFD</sequence>
<dbReference type="OrthoDB" id="8117189at2"/>